<keyword evidence="3" id="KW-1185">Reference proteome</keyword>
<dbReference type="EMBL" id="NOXU01000017">
    <property type="protein sequence ID" value="OYQ37145.1"/>
    <property type="molecule type" value="Genomic_DNA"/>
</dbReference>
<proteinExistence type="predicted"/>
<accession>A0A255Z8D9</accession>
<gene>
    <name evidence="2" type="ORF">CHU95_02015</name>
</gene>
<evidence type="ECO:0000313" key="2">
    <source>
        <dbReference type="EMBL" id="OYQ37145.1"/>
    </source>
</evidence>
<reference evidence="2 3" key="1">
    <citation type="submission" date="2017-07" db="EMBL/GenBank/DDBJ databases">
        <title>Niveispirillum cyanobacteriorum sp. nov., isolated from cyanobacterial aggregates in a eutrophic lake.</title>
        <authorList>
            <person name="Cai H."/>
        </authorList>
    </citation>
    <scope>NUCLEOTIDE SEQUENCE [LARGE SCALE GENOMIC DNA]</scope>
    <source>
        <strain evidence="3">TH1-14</strain>
    </source>
</reference>
<dbReference type="Proteomes" id="UP000216998">
    <property type="component" value="Unassembled WGS sequence"/>
</dbReference>
<feature type="domain" description="Spore protein YkvP/CgeB glycosyl transferase-like" evidence="1">
    <location>
        <begin position="167"/>
        <end position="295"/>
    </location>
</feature>
<sequence>MPPLRLSLFNPQAPGHPVAERELALRMAVAVERVGWVGAIQTRSAEIEAFGPDAVINLYPEAAPKLTRHVWLGCAWNPVGLVARLSPAARAGAARHLPAQDGYLVSGLPLTAHLAALRPDAPTRPFHPSSPRSTLAPTLRPDSRLFYVGSNWDGQRYPALLTRLADAGVLALHGTAERWSHLANAWQGPLPFDGQAVIQAAHRQGMGLCLHLPQHRAEAVPNMRVFELAAAGALIIADRHPFIEHWFADRVLYVDTDGGEAAAADNILAQLDWARTHPAQARAMAAEAQDIFNRHLCLEALLAPLPDLLAELQAGRATGGRAAPRLRLGVLYPEAGAIVADDGNRRPLPVQADLAGLRTALDGLDGLMLRPAGLDWPPGSAADMAQALADSQAGAVLAPGLWPRPDLECGYRLDPDEDRALAPRPGEPVPAGRDAALARLRAGGLALHATRLDGLDGQWPDWLSLALDLGPLLATGPGGVELLPLPGPCLGAEALSGGEKPSRPWPALVQGVGETARLTGIADLRPDLAGTLPLLCRQADFDHLPGTGPLWLYGTGHGGDIVHAALGPAARARLAGFLDSSRQGVMQGLPVRRPHDLDPALMATATIIIAAQYVSDMLSLLRALPTGPAHILNGFPFIAARIEEGH</sequence>
<dbReference type="InterPro" id="IPR055259">
    <property type="entry name" value="YkvP/CgeB_Glyco_trans-like"/>
</dbReference>
<dbReference type="AlphaFoldDB" id="A0A255Z8D9"/>
<organism evidence="2 3">
    <name type="scientific">Niveispirillum lacus</name>
    <dbReference type="NCBI Taxonomy" id="1981099"/>
    <lineage>
        <taxon>Bacteria</taxon>
        <taxon>Pseudomonadati</taxon>
        <taxon>Pseudomonadota</taxon>
        <taxon>Alphaproteobacteria</taxon>
        <taxon>Rhodospirillales</taxon>
        <taxon>Azospirillaceae</taxon>
        <taxon>Niveispirillum</taxon>
    </lineage>
</organism>
<dbReference type="Pfam" id="PF13524">
    <property type="entry name" value="Glyco_trans_1_2"/>
    <property type="match status" value="1"/>
</dbReference>
<name>A0A255Z8D9_9PROT</name>
<evidence type="ECO:0000259" key="1">
    <source>
        <dbReference type="Pfam" id="PF13524"/>
    </source>
</evidence>
<dbReference type="RefSeq" id="WP_094453224.1">
    <property type="nucleotide sequence ID" value="NZ_NOXU01000017.1"/>
</dbReference>
<comment type="caution">
    <text evidence="2">The sequence shown here is derived from an EMBL/GenBank/DDBJ whole genome shotgun (WGS) entry which is preliminary data.</text>
</comment>
<protein>
    <recommendedName>
        <fullName evidence="1">Spore protein YkvP/CgeB glycosyl transferase-like domain-containing protein</fullName>
    </recommendedName>
</protein>
<evidence type="ECO:0000313" key="3">
    <source>
        <dbReference type="Proteomes" id="UP000216998"/>
    </source>
</evidence>